<dbReference type="GO" id="GO:0005829">
    <property type="term" value="C:cytosol"/>
    <property type="evidence" value="ECO:0007669"/>
    <property type="project" value="TreeGrafter"/>
</dbReference>
<evidence type="ECO:0000256" key="1">
    <source>
        <dbReference type="ARBA" id="ARBA00023015"/>
    </source>
</evidence>
<dbReference type="EMBL" id="WWCJ01000012">
    <property type="protein sequence ID" value="MYN03861.1"/>
    <property type="molecule type" value="Genomic_DNA"/>
</dbReference>
<dbReference type="Gene3D" id="1.10.10.60">
    <property type="entry name" value="Homeodomain-like"/>
    <property type="match status" value="1"/>
</dbReference>
<dbReference type="PANTHER" id="PTHR47894">
    <property type="entry name" value="HTH-TYPE TRANSCRIPTIONAL REGULATOR GADX"/>
    <property type="match status" value="1"/>
</dbReference>
<feature type="domain" description="HTH araC/xylS-type" evidence="4">
    <location>
        <begin position="237"/>
        <end position="334"/>
    </location>
</feature>
<keyword evidence="2" id="KW-0238">DNA-binding</keyword>
<dbReference type="Proteomes" id="UP000448575">
    <property type="component" value="Unassembled WGS sequence"/>
</dbReference>
<dbReference type="Pfam" id="PF12833">
    <property type="entry name" value="HTH_18"/>
    <property type="match status" value="1"/>
</dbReference>
<evidence type="ECO:0000313" key="6">
    <source>
        <dbReference type="Proteomes" id="UP000448575"/>
    </source>
</evidence>
<dbReference type="GO" id="GO:0000976">
    <property type="term" value="F:transcription cis-regulatory region binding"/>
    <property type="evidence" value="ECO:0007669"/>
    <property type="project" value="TreeGrafter"/>
</dbReference>
<proteinExistence type="predicted"/>
<keyword evidence="1" id="KW-0805">Transcription regulation</keyword>
<keyword evidence="6" id="KW-1185">Reference proteome</keyword>
<reference evidence="5 6" key="1">
    <citation type="submission" date="2019-12" db="EMBL/GenBank/DDBJ databases">
        <title>Novel species isolated from a subtropical stream in China.</title>
        <authorList>
            <person name="Lu H."/>
        </authorList>
    </citation>
    <scope>NUCLEOTIDE SEQUENCE [LARGE SCALE GENOMIC DNA]</scope>
    <source>
        <strain evidence="5 6">DS3</strain>
    </source>
</reference>
<dbReference type="GO" id="GO:0003700">
    <property type="term" value="F:DNA-binding transcription factor activity"/>
    <property type="evidence" value="ECO:0007669"/>
    <property type="project" value="InterPro"/>
</dbReference>
<dbReference type="AlphaFoldDB" id="A0A6N9HJN6"/>
<dbReference type="PANTHER" id="PTHR47894:SF1">
    <property type="entry name" value="HTH-TYPE TRANSCRIPTIONAL REGULATOR VQSM"/>
    <property type="match status" value="1"/>
</dbReference>
<dbReference type="SMART" id="SM00342">
    <property type="entry name" value="HTH_ARAC"/>
    <property type="match status" value="1"/>
</dbReference>
<sequence length="337" mass="36426">MRYALPDEETIAASAPWQMLDYALQADALPAALARGSGLPGDGSPPAPGWRISPAQHLQLLANVLRQLESADTSFMLGQQMLPGADAALAAALRHAGCLLEALEILCAHPGRLLPLLRPRLHSADGQVVLYWTDSHGAPSLRPALVEMHMTAVVALARWLGGTRLAWSFCFNRARPRHVEQHEVHLGAQLRFDCQLDAMLLDAASARQPWPGADAARVAAALAGASGQPEPAPSLLDALYDHLLAQVRCNPTLESASAAFGISPATLKRHLARCGTTFLAELDQVRTHVALYLFRTRQADNDTVADYLGFHDAANFRRSFKRWTGLTPALLRAELAT</sequence>
<name>A0A6N9HJN6_9BURK</name>
<accession>A0A6N9HJN6</accession>
<gene>
    <name evidence="5" type="ORF">GTP41_17345</name>
</gene>
<comment type="caution">
    <text evidence="5">The sequence shown here is derived from an EMBL/GenBank/DDBJ whole genome shotgun (WGS) entry which is preliminary data.</text>
</comment>
<organism evidence="5 6">
    <name type="scientific">Pseudoduganella guangdongensis</name>
    <dbReference type="NCBI Taxonomy" id="2692179"/>
    <lineage>
        <taxon>Bacteria</taxon>
        <taxon>Pseudomonadati</taxon>
        <taxon>Pseudomonadota</taxon>
        <taxon>Betaproteobacteria</taxon>
        <taxon>Burkholderiales</taxon>
        <taxon>Oxalobacteraceae</taxon>
        <taxon>Telluria group</taxon>
        <taxon>Pseudoduganella</taxon>
    </lineage>
</organism>
<keyword evidence="3" id="KW-0804">Transcription</keyword>
<dbReference type="InterPro" id="IPR018060">
    <property type="entry name" value="HTH_AraC"/>
</dbReference>
<dbReference type="InterPro" id="IPR032687">
    <property type="entry name" value="AraC-type_N"/>
</dbReference>
<evidence type="ECO:0000256" key="2">
    <source>
        <dbReference type="ARBA" id="ARBA00023125"/>
    </source>
</evidence>
<evidence type="ECO:0000256" key="3">
    <source>
        <dbReference type="ARBA" id="ARBA00023163"/>
    </source>
</evidence>
<dbReference type="InterPro" id="IPR009057">
    <property type="entry name" value="Homeodomain-like_sf"/>
</dbReference>
<evidence type="ECO:0000313" key="5">
    <source>
        <dbReference type="EMBL" id="MYN03861.1"/>
    </source>
</evidence>
<dbReference type="Pfam" id="PF12625">
    <property type="entry name" value="Arabinose_bd"/>
    <property type="match status" value="1"/>
</dbReference>
<dbReference type="PROSITE" id="PS01124">
    <property type="entry name" value="HTH_ARAC_FAMILY_2"/>
    <property type="match status" value="1"/>
</dbReference>
<dbReference type="SUPFAM" id="SSF46689">
    <property type="entry name" value="Homeodomain-like"/>
    <property type="match status" value="1"/>
</dbReference>
<dbReference type="RefSeq" id="WP_161026831.1">
    <property type="nucleotide sequence ID" value="NZ_WWCJ01000012.1"/>
</dbReference>
<protein>
    <submittedName>
        <fullName evidence="5">Helix-turn-helix domain-containing protein</fullName>
    </submittedName>
</protein>
<evidence type="ECO:0000259" key="4">
    <source>
        <dbReference type="PROSITE" id="PS01124"/>
    </source>
</evidence>